<dbReference type="PROSITE" id="PS50109">
    <property type="entry name" value="HIS_KIN"/>
    <property type="match status" value="1"/>
</dbReference>
<dbReference type="PRINTS" id="PR00344">
    <property type="entry name" value="BCTRLSENSOR"/>
</dbReference>
<dbReference type="PATRIC" id="fig|279113.9.peg.2231"/>
<dbReference type="InterPro" id="IPR003661">
    <property type="entry name" value="HisK_dim/P_dom"/>
</dbReference>
<evidence type="ECO:0000256" key="7">
    <source>
        <dbReference type="ARBA" id="ARBA00022741"/>
    </source>
</evidence>
<dbReference type="PANTHER" id="PTHR45436:SF14">
    <property type="entry name" value="SENSOR PROTEIN QSEC"/>
    <property type="match status" value="1"/>
</dbReference>
<evidence type="ECO:0000256" key="9">
    <source>
        <dbReference type="ARBA" id="ARBA00022840"/>
    </source>
</evidence>
<keyword evidence="10 13" id="KW-1133">Transmembrane helix</keyword>
<keyword evidence="12 13" id="KW-0472">Membrane</keyword>
<dbReference type="CDD" id="cd00082">
    <property type="entry name" value="HisKA"/>
    <property type="match status" value="1"/>
</dbReference>
<sequence length="438" mass="48632">MSIRNRLLFWLLSGLAILGVCFMVADYLIDRALLADIYDDQMNQIAFAIPANFSGGDLEKNTPALKYDGDDSILQIWDNNGKLSYRSHPDIVLPPFPTPGYSEAQWHGNEWKLFVRKTDHNLIQVAQSLDGRRNIALDHALRSLVPLLIFLLIMGLLIHWSVGSGLQSLTRLSQELAKRTPDKLERLASQDQPQEIQPLTQAIDTLLQRLGVALESQKKFIADASHELRTPLATLQIQAQLVEQSLGSGREAAALADLKAGVKRSSHLVDQLLMASRLEFGGMHDPHVPLQLHEIVRQVTIDFIPYANSRKINLGVEQLDAGIIMGSEYHIPILVRNLIDNAIRYTPSGGQVDVAIRAGNQKIVLEIEDSGPGIPPEERQRVFDRFYRCLVPQAAGSGLGLAIVKQVTEQHEAEVYLERAGRLPGLKASVRFNALVPT</sequence>
<dbReference type="SMART" id="SM00388">
    <property type="entry name" value="HisKA"/>
    <property type="match status" value="1"/>
</dbReference>
<dbReference type="InterPro" id="IPR005467">
    <property type="entry name" value="His_kinase_dom"/>
</dbReference>
<name>A0A127Q3Q4_9BURK</name>
<dbReference type="Pfam" id="PF00512">
    <property type="entry name" value="HisKA"/>
    <property type="match status" value="1"/>
</dbReference>
<keyword evidence="4" id="KW-0597">Phosphoprotein</keyword>
<dbReference type="CDD" id="cd00075">
    <property type="entry name" value="HATPase"/>
    <property type="match status" value="1"/>
</dbReference>
<dbReference type="Proteomes" id="UP000074561">
    <property type="component" value="Chromosome"/>
</dbReference>
<protein>
    <recommendedName>
        <fullName evidence="3">histidine kinase</fullName>
        <ecNumber evidence="3">2.7.13.3</ecNumber>
    </recommendedName>
</protein>
<evidence type="ECO:0000256" key="5">
    <source>
        <dbReference type="ARBA" id="ARBA00022679"/>
    </source>
</evidence>
<evidence type="ECO:0000256" key="10">
    <source>
        <dbReference type="ARBA" id="ARBA00022989"/>
    </source>
</evidence>
<keyword evidence="11" id="KW-0902">Two-component regulatory system</keyword>
<dbReference type="InterPro" id="IPR036890">
    <property type="entry name" value="HATPase_C_sf"/>
</dbReference>
<evidence type="ECO:0000256" key="4">
    <source>
        <dbReference type="ARBA" id="ARBA00022553"/>
    </source>
</evidence>
<accession>A0A127Q3Q4</accession>
<dbReference type="KEGG" id="cpra:CPter91_2250"/>
<proteinExistence type="predicted"/>
<reference evidence="15 16" key="1">
    <citation type="submission" date="2015-11" db="EMBL/GenBank/DDBJ databases">
        <title>Exploring the genomic traits of fungus-feeding bacterial genus Collimonas.</title>
        <authorList>
            <person name="Song C."/>
            <person name="Schmidt R."/>
            <person name="de Jager V."/>
            <person name="Krzyzanowska D."/>
            <person name="Jongedijk E."/>
            <person name="Cankar K."/>
            <person name="Beekwilder J."/>
            <person name="van Veen A."/>
            <person name="de Boer W."/>
            <person name="van Veen J.A."/>
            <person name="Garbeva P."/>
        </authorList>
    </citation>
    <scope>NUCLEOTIDE SEQUENCE [LARGE SCALE GENOMIC DNA]</scope>
    <source>
        <strain evidence="15 16">Ter91</strain>
    </source>
</reference>
<dbReference type="STRING" id="279113.CPter91_2250"/>
<evidence type="ECO:0000256" key="12">
    <source>
        <dbReference type="ARBA" id="ARBA00023136"/>
    </source>
</evidence>
<dbReference type="SUPFAM" id="SSF55874">
    <property type="entry name" value="ATPase domain of HSP90 chaperone/DNA topoisomerase II/histidine kinase"/>
    <property type="match status" value="1"/>
</dbReference>
<dbReference type="InterPro" id="IPR050428">
    <property type="entry name" value="TCS_sensor_his_kinase"/>
</dbReference>
<evidence type="ECO:0000256" key="3">
    <source>
        <dbReference type="ARBA" id="ARBA00012438"/>
    </source>
</evidence>
<comment type="catalytic activity">
    <reaction evidence="1">
        <text>ATP + protein L-histidine = ADP + protein N-phospho-L-histidine.</text>
        <dbReference type="EC" id="2.7.13.3"/>
    </reaction>
</comment>
<evidence type="ECO:0000256" key="13">
    <source>
        <dbReference type="SAM" id="Phobius"/>
    </source>
</evidence>
<dbReference type="PANTHER" id="PTHR45436">
    <property type="entry name" value="SENSOR HISTIDINE KINASE YKOH"/>
    <property type="match status" value="1"/>
</dbReference>
<feature type="domain" description="Histidine kinase" evidence="14">
    <location>
        <begin position="223"/>
        <end position="438"/>
    </location>
</feature>
<dbReference type="SUPFAM" id="SSF47384">
    <property type="entry name" value="Homodimeric domain of signal transducing histidine kinase"/>
    <property type="match status" value="1"/>
</dbReference>
<dbReference type="GO" id="GO:0005886">
    <property type="term" value="C:plasma membrane"/>
    <property type="evidence" value="ECO:0007669"/>
    <property type="project" value="TreeGrafter"/>
</dbReference>
<evidence type="ECO:0000256" key="1">
    <source>
        <dbReference type="ARBA" id="ARBA00000085"/>
    </source>
</evidence>
<evidence type="ECO:0000259" key="14">
    <source>
        <dbReference type="PROSITE" id="PS50109"/>
    </source>
</evidence>
<dbReference type="EC" id="2.7.13.3" evidence="3"/>
<dbReference type="Gene3D" id="1.10.287.130">
    <property type="match status" value="1"/>
</dbReference>
<evidence type="ECO:0000313" key="16">
    <source>
        <dbReference type="Proteomes" id="UP000074561"/>
    </source>
</evidence>
<evidence type="ECO:0000256" key="8">
    <source>
        <dbReference type="ARBA" id="ARBA00022777"/>
    </source>
</evidence>
<dbReference type="InterPro" id="IPR036097">
    <property type="entry name" value="HisK_dim/P_sf"/>
</dbReference>
<dbReference type="AlphaFoldDB" id="A0A127Q3Q4"/>
<feature type="transmembrane region" description="Helical" evidence="13">
    <location>
        <begin position="7"/>
        <end position="29"/>
    </location>
</feature>
<evidence type="ECO:0000256" key="6">
    <source>
        <dbReference type="ARBA" id="ARBA00022692"/>
    </source>
</evidence>
<dbReference type="InterPro" id="IPR004358">
    <property type="entry name" value="Sig_transdc_His_kin-like_C"/>
</dbReference>
<dbReference type="Pfam" id="PF02518">
    <property type="entry name" value="HATPase_c"/>
    <property type="match status" value="1"/>
</dbReference>
<dbReference type="EMBL" id="CP013234">
    <property type="protein sequence ID" value="AMP04616.1"/>
    <property type="molecule type" value="Genomic_DNA"/>
</dbReference>
<keyword evidence="9" id="KW-0067">ATP-binding</keyword>
<keyword evidence="5" id="KW-0808">Transferase</keyword>
<dbReference type="Gene3D" id="3.30.565.10">
    <property type="entry name" value="Histidine kinase-like ATPase, C-terminal domain"/>
    <property type="match status" value="1"/>
</dbReference>
<dbReference type="GO" id="GO:0000155">
    <property type="term" value="F:phosphorelay sensor kinase activity"/>
    <property type="evidence" value="ECO:0007669"/>
    <property type="project" value="InterPro"/>
</dbReference>
<comment type="subcellular location">
    <subcellularLocation>
        <location evidence="2">Membrane</location>
        <topology evidence="2">Multi-pass membrane protein</topology>
    </subcellularLocation>
</comment>
<evidence type="ECO:0000256" key="11">
    <source>
        <dbReference type="ARBA" id="ARBA00023012"/>
    </source>
</evidence>
<organism evidence="15 16">
    <name type="scientific">Collimonas pratensis</name>
    <dbReference type="NCBI Taxonomy" id="279113"/>
    <lineage>
        <taxon>Bacteria</taxon>
        <taxon>Pseudomonadati</taxon>
        <taxon>Pseudomonadota</taxon>
        <taxon>Betaproteobacteria</taxon>
        <taxon>Burkholderiales</taxon>
        <taxon>Oxalobacteraceae</taxon>
        <taxon>Collimonas</taxon>
    </lineage>
</organism>
<dbReference type="GO" id="GO:0005524">
    <property type="term" value="F:ATP binding"/>
    <property type="evidence" value="ECO:0007669"/>
    <property type="project" value="UniProtKB-KW"/>
</dbReference>
<dbReference type="SMART" id="SM00387">
    <property type="entry name" value="HATPase_c"/>
    <property type="match status" value="1"/>
</dbReference>
<evidence type="ECO:0000313" key="15">
    <source>
        <dbReference type="EMBL" id="AMP04616.1"/>
    </source>
</evidence>
<keyword evidence="7" id="KW-0547">Nucleotide-binding</keyword>
<dbReference type="RefSeq" id="WP_236906003.1">
    <property type="nucleotide sequence ID" value="NZ_CP013234.1"/>
</dbReference>
<dbReference type="InterPro" id="IPR003594">
    <property type="entry name" value="HATPase_dom"/>
</dbReference>
<keyword evidence="8" id="KW-0418">Kinase</keyword>
<gene>
    <name evidence="15" type="ORF">CPter91_2250</name>
</gene>
<evidence type="ECO:0000256" key="2">
    <source>
        <dbReference type="ARBA" id="ARBA00004141"/>
    </source>
</evidence>
<keyword evidence="6 13" id="KW-0812">Transmembrane</keyword>